<sequence>MDKFGCHNDRYAEKMVTESKLLKHANEVYTIGAYWLFEEQFMKLSEYCQGLVAIPDKYILKRWTKDIDLSLGSSNVGDLGKVSKKNIGGYSAWRREILRKFSNLIFASELNINALEYVEEGFRMMKDKSASEVGPYYVDNLENEVGSSNSKDLVGRHAKGERNIRKKSIVEKKCNQARAKRKRVLTHASRIKTVVQLSMNNEVFGSECKISLGTSNYVFVIQTYQHHHGPLIAEHHHGPLLVVLLVLTIESIPERSFLKMQCCHPSNLSLGSLVSPQVCISSYQDRRAAQCKFTPIPEMRTWYISPSSPLQRPCTPQPQLLHVVPNTKLVQFFVTMRITNILKQQSKKS</sequence>
<evidence type="ECO:0000313" key="1">
    <source>
        <dbReference type="EMBL" id="KAI5647969.1"/>
    </source>
</evidence>
<organism evidence="1 2">
    <name type="scientific">Catharanthus roseus</name>
    <name type="common">Madagascar periwinkle</name>
    <name type="synonym">Vinca rosea</name>
    <dbReference type="NCBI Taxonomy" id="4058"/>
    <lineage>
        <taxon>Eukaryota</taxon>
        <taxon>Viridiplantae</taxon>
        <taxon>Streptophyta</taxon>
        <taxon>Embryophyta</taxon>
        <taxon>Tracheophyta</taxon>
        <taxon>Spermatophyta</taxon>
        <taxon>Magnoliopsida</taxon>
        <taxon>eudicotyledons</taxon>
        <taxon>Gunneridae</taxon>
        <taxon>Pentapetalae</taxon>
        <taxon>asterids</taxon>
        <taxon>lamiids</taxon>
        <taxon>Gentianales</taxon>
        <taxon>Apocynaceae</taxon>
        <taxon>Rauvolfioideae</taxon>
        <taxon>Vinceae</taxon>
        <taxon>Catharanthinae</taxon>
        <taxon>Catharanthus</taxon>
    </lineage>
</organism>
<name>A0ACB9ZLL0_CATRO</name>
<dbReference type="EMBL" id="CM044708">
    <property type="protein sequence ID" value="KAI5647969.1"/>
    <property type="molecule type" value="Genomic_DNA"/>
</dbReference>
<protein>
    <submittedName>
        <fullName evidence="1">Uncharacterized protein</fullName>
    </submittedName>
</protein>
<gene>
    <name evidence="1" type="ORF">M9H77_33974</name>
</gene>
<evidence type="ECO:0000313" key="2">
    <source>
        <dbReference type="Proteomes" id="UP001060085"/>
    </source>
</evidence>
<dbReference type="Proteomes" id="UP001060085">
    <property type="component" value="Linkage Group LG08"/>
</dbReference>
<keyword evidence="2" id="KW-1185">Reference proteome</keyword>
<proteinExistence type="predicted"/>
<accession>A0ACB9ZLL0</accession>
<comment type="caution">
    <text evidence="1">The sequence shown here is derived from an EMBL/GenBank/DDBJ whole genome shotgun (WGS) entry which is preliminary data.</text>
</comment>
<reference evidence="2" key="1">
    <citation type="journal article" date="2023" name="Nat. Plants">
        <title>Single-cell RNA sequencing provides a high-resolution roadmap for understanding the multicellular compartmentation of specialized metabolism.</title>
        <authorList>
            <person name="Sun S."/>
            <person name="Shen X."/>
            <person name="Li Y."/>
            <person name="Li Y."/>
            <person name="Wang S."/>
            <person name="Li R."/>
            <person name="Zhang H."/>
            <person name="Shen G."/>
            <person name="Guo B."/>
            <person name="Wei J."/>
            <person name="Xu J."/>
            <person name="St-Pierre B."/>
            <person name="Chen S."/>
            <person name="Sun C."/>
        </authorList>
    </citation>
    <scope>NUCLEOTIDE SEQUENCE [LARGE SCALE GENOMIC DNA]</scope>
</reference>